<dbReference type="PROSITE" id="PS50181">
    <property type="entry name" value="FBOX"/>
    <property type="match status" value="1"/>
</dbReference>
<proteinExistence type="predicted"/>
<dbReference type="InterPro" id="IPR036047">
    <property type="entry name" value="F-box-like_dom_sf"/>
</dbReference>
<gene>
    <name evidence="2" type="ORF">URODEC1_LOCUS25783</name>
</gene>
<accession>A0ABC8XMC1</accession>
<dbReference type="SUPFAM" id="SSF52047">
    <property type="entry name" value="RNI-like"/>
    <property type="match status" value="1"/>
</dbReference>
<dbReference type="EMBL" id="OZ075125">
    <property type="protein sequence ID" value="CAL4929397.1"/>
    <property type="molecule type" value="Genomic_DNA"/>
</dbReference>
<sequence length="541" mass="60768">MADAALSAYDEWIARREAHIRLCAAGGEDRLGELPEDILRLILQRLDTRTALATAALSKRWARLPRELPVLEFKVGDVLPERYRRHRRRRADAQLDSRKIRKLDELIGRYERQAMRSLASSVSSFLGAPDTCGRDDDDGRRRAQSVILELFPTHNSGPFNRLIAKAISDWGIQDLEILVLKPTTPSNGGIITYRFPHHCFEESTKSSPAGSLKRLSLINCAPLTVGSSSPPPRAFSSLAVLVLQAMPKSSRLYQRVIRACPMLEVLHLKSCLFRGKVSIDAPESRITELVMDACTFKLVKLGTLPKLQRLAWSGAPVVLIIDSLPLLTHLHLSFYDDPNAGPDPQYAAFFGARDEYSALNFSSRFSSLENLVVRFTGPEMWFVAPELRVPFGNLRRLILADMPRSWDISWTCRLLEAAPFLDTLHAHVADDNSWETAFGPAIPEPPSCFKHHALREVVILGFQGTATQLHFVRFLKDACKALKNVALFKRGHIQCEGFWNWKVVASTVECQWSDEERDVLLREINGGTNNIASSTTQIVLR</sequence>
<dbReference type="AlphaFoldDB" id="A0ABC8XMC1"/>
<reference evidence="2" key="1">
    <citation type="submission" date="2024-10" db="EMBL/GenBank/DDBJ databases">
        <authorList>
            <person name="Ryan C."/>
        </authorList>
    </citation>
    <scope>NUCLEOTIDE SEQUENCE [LARGE SCALE GENOMIC DNA]</scope>
</reference>
<evidence type="ECO:0000259" key="1">
    <source>
        <dbReference type="PROSITE" id="PS50181"/>
    </source>
</evidence>
<protein>
    <recommendedName>
        <fullName evidence="1">F-box domain-containing protein</fullName>
    </recommendedName>
</protein>
<dbReference type="InterPro" id="IPR055411">
    <property type="entry name" value="LRR_FXL15/At3g58940/PEG3-like"/>
</dbReference>
<dbReference type="Gene3D" id="3.80.10.10">
    <property type="entry name" value="Ribonuclease Inhibitor"/>
    <property type="match status" value="1"/>
</dbReference>
<feature type="domain" description="F-box" evidence="1">
    <location>
        <begin position="28"/>
        <end position="86"/>
    </location>
</feature>
<dbReference type="SUPFAM" id="SSF81383">
    <property type="entry name" value="F-box domain"/>
    <property type="match status" value="1"/>
</dbReference>
<evidence type="ECO:0000313" key="2">
    <source>
        <dbReference type="EMBL" id="CAL4929397.1"/>
    </source>
</evidence>
<keyword evidence="3" id="KW-1185">Reference proteome</keyword>
<dbReference type="Pfam" id="PF00646">
    <property type="entry name" value="F-box"/>
    <property type="match status" value="1"/>
</dbReference>
<organism evidence="2 3">
    <name type="scientific">Urochloa decumbens</name>
    <dbReference type="NCBI Taxonomy" id="240449"/>
    <lineage>
        <taxon>Eukaryota</taxon>
        <taxon>Viridiplantae</taxon>
        <taxon>Streptophyta</taxon>
        <taxon>Embryophyta</taxon>
        <taxon>Tracheophyta</taxon>
        <taxon>Spermatophyta</taxon>
        <taxon>Magnoliopsida</taxon>
        <taxon>Liliopsida</taxon>
        <taxon>Poales</taxon>
        <taxon>Poaceae</taxon>
        <taxon>PACMAD clade</taxon>
        <taxon>Panicoideae</taxon>
        <taxon>Panicodae</taxon>
        <taxon>Paniceae</taxon>
        <taxon>Melinidinae</taxon>
        <taxon>Urochloa</taxon>
    </lineage>
</organism>
<evidence type="ECO:0000313" key="3">
    <source>
        <dbReference type="Proteomes" id="UP001497457"/>
    </source>
</evidence>
<dbReference type="Pfam" id="PF24758">
    <property type="entry name" value="LRR_At5g56370"/>
    <property type="match status" value="1"/>
</dbReference>
<name>A0ABC8XMC1_9POAL</name>
<dbReference type="PANTHER" id="PTHR35545:SF26">
    <property type="entry name" value="F-BOX DOMAIN-CONTAINING PROTEIN"/>
    <property type="match status" value="1"/>
</dbReference>
<dbReference type="PANTHER" id="PTHR35545">
    <property type="entry name" value="F-BOX DOMAIN-CONTAINING PROTEIN"/>
    <property type="match status" value="1"/>
</dbReference>
<dbReference type="Proteomes" id="UP001497457">
    <property type="component" value="Chromosome 15b"/>
</dbReference>
<dbReference type="InterPro" id="IPR001810">
    <property type="entry name" value="F-box_dom"/>
</dbReference>
<dbReference type="InterPro" id="IPR032675">
    <property type="entry name" value="LRR_dom_sf"/>
</dbReference>